<evidence type="ECO:0000256" key="1">
    <source>
        <dbReference type="SAM" id="MobiDB-lite"/>
    </source>
</evidence>
<sequence length="141" mass="15482">CSTRLEVTRWRGRTTCRICREDPRGVVDLCCVLNSNDGMDESEQEPIRGLASHRPSIFLPEQRAIAHIHKTAFFLTLNPTENISTSIDGPPPRLKTSGGDPGSLHRARIGGPGFFSTFPGKDINVFSTSSRKEQTVAMTLG</sequence>
<comment type="caution">
    <text evidence="2">The sequence shown here is derived from an EMBL/GenBank/DDBJ whole genome shotgun (WGS) entry which is preliminary data.</text>
</comment>
<evidence type="ECO:0000313" key="3">
    <source>
        <dbReference type="Proteomes" id="UP001219934"/>
    </source>
</evidence>
<name>A0AAD6A9L8_9TELE</name>
<accession>A0AAD6A9L8</accession>
<feature type="non-terminal residue" evidence="2">
    <location>
        <position position="1"/>
    </location>
</feature>
<proteinExistence type="predicted"/>
<feature type="region of interest" description="Disordered" evidence="1">
    <location>
        <begin position="84"/>
        <end position="112"/>
    </location>
</feature>
<organism evidence="2 3">
    <name type="scientific">Pogonophryne albipinna</name>
    <dbReference type="NCBI Taxonomy" id="1090488"/>
    <lineage>
        <taxon>Eukaryota</taxon>
        <taxon>Metazoa</taxon>
        <taxon>Chordata</taxon>
        <taxon>Craniata</taxon>
        <taxon>Vertebrata</taxon>
        <taxon>Euteleostomi</taxon>
        <taxon>Actinopterygii</taxon>
        <taxon>Neopterygii</taxon>
        <taxon>Teleostei</taxon>
        <taxon>Neoteleostei</taxon>
        <taxon>Acanthomorphata</taxon>
        <taxon>Eupercaria</taxon>
        <taxon>Perciformes</taxon>
        <taxon>Notothenioidei</taxon>
        <taxon>Pogonophryne</taxon>
    </lineage>
</organism>
<reference evidence="2" key="1">
    <citation type="submission" date="2022-11" db="EMBL/GenBank/DDBJ databases">
        <title>Chromosome-level genome of Pogonophryne albipinna.</title>
        <authorList>
            <person name="Jo E."/>
        </authorList>
    </citation>
    <scope>NUCLEOTIDE SEQUENCE</scope>
    <source>
        <strain evidence="2">SGF0006</strain>
        <tissue evidence="2">Muscle</tissue>
    </source>
</reference>
<evidence type="ECO:0000313" key="2">
    <source>
        <dbReference type="EMBL" id="KAJ4921050.1"/>
    </source>
</evidence>
<keyword evidence="3" id="KW-1185">Reference proteome</keyword>
<dbReference type="AlphaFoldDB" id="A0AAD6A9L8"/>
<dbReference type="EMBL" id="JAPTMU010000147">
    <property type="protein sequence ID" value="KAJ4921050.1"/>
    <property type="molecule type" value="Genomic_DNA"/>
</dbReference>
<dbReference type="Proteomes" id="UP001219934">
    <property type="component" value="Unassembled WGS sequence"/>
</dbReference>
<gene>
    <name evidence="2" type="ORF">JOQ06_021767</name>
</gene>
<protein>
    <submittedName>
        <fullName evidence="2">Uncharacterized protein</fullName>
    </submittedName>
</protein>